<accession>A0A2I0WK45</accession>
<reference evidence="2 3" key="2">
    <citation type="journal article" date="2017" name="Nature">
        <title>The Apostasia genome and the evolution of orchids.</title>
        <authorList>
            <person name="Zhang G.Q."/>
            <person name="Liu K.W."/>
            <person name="Li Z."/>
            <person name="Lohaus R."/>
            <person name="Hsiao Y.Y."/>
            <person name="Niu S.C."/>
            <person name="Wang J.Y."/>
            <person name="Lin Y.C."/>
            <person name="Xu Q."/>
            <person name="Chen L.J."/>
            <person name="Yoshida K."/>
            <person name="Fujiwara S."/>
            <person name="Wang Z.W."/>
            <person name="Zhang Y.Q."/>
            <person name="Mitsuda N."/>
            <person name="Wang M."/>
            <person name="Liu G.H."/>
            <person name="Pecoraro L."/>
            <person name="Huang H.X."/>
            <person name="Xiao X.J."/>
            <person name="Lin M."/>
            <person name="Wu X.Y."/>
            <person name="Wu W.L."/>
            <person name="Chen Y.Y."/>
            <person name="Chang S.B."/>
            <person name="Sakamoto S."/>
            <person name="Ohme-Takagi M."/>
            <person name="Yagi M."/>
            <person name="Zeng S.J."/>
            <person name="Shen C.Y."/>
            <person name="Yeh C.M."/>
            <person name="Luo Y.B."/>
            <person name="Tsai W.C."/>
            <person name="Van de Peer Y."/>
            <person name="Liu Z.J."/>
        </authorList>
    </citation>
    <scope>NUCLEOTIDE SEQUENCE [LARGE SCALE GENOMIC DNA]</scope>
    <source>
        <tissue evidence="2">The whole plant</tissue>
    </source>
</reference>
<dbReference type="PANTHER" id="PTHR10775:SF182">
    <property type="entry name" value="TRANSPOSON, EN_SPM-LIKE, TRANSPOSASE-ASSOCIATED DOMAIN PROTEIN-RELATED"/>
    <property type="match status" value="1"/>
</dbReference>
<reference evidence="2 3" key="1">
    <citation type="journal article" date="2016" name="Sci. Rep.">
        <title>The Dendrobium catenatum Lindl. genome sequence provides insights into polysaccharide synthase, floral development and adaptive evolution.</title>
        <authorList>
            <person name="Zhang G.Q."/>
            <person name="Xu Q."/>
            <person name="Bian C."/>
            <person name="Tsai W.C."/>
            <person name="Yeh C.M."/>
            <person name="Liu K.W."/>
            <person name="Yoshida K."/>
            <person name="Zhang L.S."/>
            <person name="Chang S.B."/>
            <person name="Chen F."/>
            <person name="Shi Y."/>
            <person name="Su Y.Y."/>
            <person name="Zhang Y.Q."/>
            <person name="Chen L.J."/>
            <person name="Yin Y."/>
            <person name="Lin M."/>
            <person name="Huang H."/>
            <person name="Deng H."/>
            <person name="Wang Z.W."/>
            <person name="Zhu S.L."/>
            <person name="Zhao X."/>
            <person name="Deng C."/>
            <person name="Niu S.C."/>
            <person name="Huang J."/>
            <person name="Wang M."/>
            <person name="Liu G.H."/>
            <person name="Yang H.J."/>
            <person name="Xiao X.J."/>
            <person name="Hsiao Y.Y."/>
            <person name="Wu W.L."/>
            <person name="Chen Y.Y."/>
            <person name="Mitsuda N."/>
            <person name="Ohme-Takagi M."/>
            <person name="Luo Y.B."/>
            <person name="Van de Peer Y."/>
            <person name="Liu Z.J."/>
        </authorList>
    </citation>
    <scope>NUCLEOTIDE SEQUENCE [LARGE SCALE GENOMIC DNA]</scope>
    <source>
        <tissue evidence="2">The whole plant</tissue>
    </source>
</reference>
<sequence length="289" mass="33651">MKSAKVVRYFPLIPRLQRLFKTKKSAEEMIWHAKQRNIDGLLRHPADGEAWKSFDSRYPDKKSIFFELPYWEYNLLPHNLDVMHIEKNVCDNFIGTLLDLDKSKDNLQARQDLVDIGIKAELHPQILEDGSYFLPPTCFTMSKKEKLMFCQVLKNMKMPKGYASNISRCINVAECKIVGLKSHDCHVLIEELLPIALRSCSPSDEIIHILVEISKFLKSICAKVIDPKELDILQNNIAITLCKMERSILPSFFTIMVHLLIHLAEEVKLGGPVQYRWMYPFERYFNCNY</sequence>
<dbReference type="InterPro" id="IPR025452">
    <property type="entry name" value="DUF4218"/>
</dbReference>
<gene>
    <name evidence="2" type="ORF">MA16_Dca021145</name>
</gene>
<name>A0A2I0WK45_9ASPA</name>
<organism evidence="2 3">
    <name type="scientific">Dendrobium catenatum</name>
    <dbReference type="NCBI Taxonomy" id="906689"/>
    <lineage>
        <taxon>Eukaryota</taxon>
        <taxon>Viridiplantae</taxon>
        <taxon>Streptophyta</taxon>
        <taxon>Embryophyta</taxon>
        <taxon>Tracheophyta</taxon>
        <taxon>Spermatophyta</taxon>
        <taxon>Magnoliopsida</taxon>
        <taxon>Liliopsida</taxon>
        <taxon>Asparagales</taxon>
        <taxon>Orchidaceae</taxon>
        <taxon>Epidendroideae</taxon>
        <taxon>Malaxideae</taxon>
        <taxon>Dendrobiinae</taxon>
        <taxon>Dendrobium</taxon>
    </lineage>
</organism>
<dbReference type="EMBL" id="KZ502563">
    <property type="protein sequence ID" value="PKU76034.1"/>
    <property type="molecule type" value="Genomic_DNA"/>
</dbReference>
<dbReference type="Proteomes" id="UP000233837">
    <property type="component" value="Unassembled WGS sequence"/>
</dbReference>
<proteinExistence type="predicted"/>
<dbReference type="PANTHER" id="PTHR10775">
    <property type="entry name" value="OS08G0208400 PROTEIN"/>
    <property type="match status" value="1"/>
</dbReference>
<evidence type="ECO:0000313" key="2">
    <source>
        <dbReference type="EMBL" id="PKU76034.1"/>
    </source>
</evidence>
<feature type="domain" description="DUF4218" evidence="1">
    <location>
        <begin position="220"/>
        <end position="285"/>
    </location>
</feature>
<evidence type="ECO:0000313" key="3">
    <source>
        <dbReference type="Proteomes" id="UP000233837"/>
    </source>
</evidence>
<protein>
    <recommendedName>
        <fullName evidence="1">DUF4218 domain-containing protein</fullName>
    </recommendedName>
</protein>
<dbReference type="AlphaFoldDB" id="A0A2I0WK45"/>
<evidence type="ECO:0000259" key="1">
    <source>
        <dbReference type="Pfam" id="PF13960"/>
    </source>
</evidence>
<dbReference type="Pfam" id="PF13960">
    <property type="entry name" value="DUF4218"/>
    <property type="match status" value="1"/>
</dbReference>
<keyword evidence="3" id="KW-1185">Reference proteome</keyword>